<dbReference type="GO" id="GO:0003735">
    <property type="term" value="F:structural constituent of ribosome"/>
    <property type="evidence" value="ECO:0007669"/>
    <property type="project" value="InterPro"/>
</dbReference>
<dbReference type="STRING" id="1382798.PK35_09780"/>
<keyword evidence="3 5" id="KW-0687">Ribonucleoprotein</keyword>
<evidence type="ECO:0000313" key="8">
    <source>
        <dbReference type="Proteomes" id="UP000032361"/>
    </source>
</evidence>
<dbReference type="Gene3D" id="1.20.5.1150">
    <property type="entry name" value="Ribosomal protein S8"/>
    <property type="match status" value="1"/>
</dbReference>
<comment type="similarity">
    <text evidence="1 5 6">Belongs to the bacterial ribosomal protein bS21 family.</text>
</comment>
<dbReference type="GO" id="GO:0006412">
    <property type="term" value="P:translation"/>
    <property type="evidence" value="ECO:0007669"/>
    <property type="project" value="UniProtKB-UniRule"/>
</dbReference>
<organism evidence="7 8">
    <name type="scientific">Neotamlana nanhaiensis</name>
    <dbReference type="NCBI Taxonomy" id="1382798"/>
    <lineage>
        <taxon>Bacteria</taxon>
        <taxon>Pseudomonadati</taxon>
        <taxon>Bacteroidota</taxon>
        <taxon>Flavobacteriia</taxon>
        <taxon>Flavobacteriales</taxon>
        <taxon>Flavobacteriaceae</taxon>
        <taxon>Neotamlana</taxon>
    </lineage>
</organism>
<dbReference type="NCBIfam" id="TIGR00030">
    <property type="entry name" value="S21p"/>
    <property type="match status" value="1"/>
</dbReference>
<gene>
    <name evidence="5" type="primary">rpsU</name>
    <name evidence="7" type="ORF">PK35_09780</name>
</gene>
<dbReference type="InterPro" id="IPR038380">
    <property type="entry name" value="Ribosomal_bS21_sf"/>
</dbReference>
<dbReference type="InterPro" id="IPR001911">
    <property type="entry name" value="Ribosomal_bS21"/>
</dbReference>
<accession>A0A0D7W027</accession>
<dbReference type="Pfam" id="PF01165">
    <property type="entry name" value="Ribosomal_S21"/>
    <property type="match status" value="1"/>
</dbReference>
<dbReference type="HAMAP" id="MF_00358">
    <property type="entry name" value="Ribosomal_bS21"/>
    <property type="match status" value="1"/>
</dbReference>
<evidence type="ECO:0000256" key="2">
    <source>
        <dbReference type="ARBA" id="ARBA00022980"/>
    </source>
</evidence>
<sequence>MLKIILKEGESIERALKRYKRKHRNVKVMQNLRDKQYFTKPSVERRREIQKASYIQGLRDQEDI</sequence>
<dbReference type="PRINTS" id="PR00976">
    <property type="entry name" value="RIBOSOMALS21"/>
</dbReference>
<dbReference type="Proteomes" id="UP000032361">
    <property type="component" value="Unassembled WGS sequence"/>
</dbReference>
<dbReference type="GO" id="GO:0005840">
    <property type="term" value="C:ribosome"/>
    <property type="evidence" value="ECO:0007669"/>
    <property type="project" value="UniProtKB-KW"/>
</dbReference>
<dbReference type="EMBL" id="JTDV01000008">
    <property type="protein sequence ID" value="KJD32490.1"/>
    <property type="molecule type" value="Genomic_DNA"/>
</dbReference>
<proteinExistence type="inferred from homology"/>
<evidence type="ECO:0000256" key="4">
    <source>
        <dbReference type="ARBA" id="ARBA00035135"/>
    </source>
</evidence>
<keyword evidence="8" id="KW-1185">Reference proteome</keyword>
<evidence type="ECO:0000256" key="3">
    <source>
        <dbReference type="ARBA" id="ARBA00023274"/>
    </source>
</evidence>
<comment type="caution">
    <text evidence="7">The sequence shown here is derived from an EMBL/GenBank/DDBJ whole genome shotgun (WGS) entry which is preliminary data.</text>
</comment>
<evidence type="ECO:0000313" key="7">
    <source>
        <dbReference type="EMBL" id="KJD32490.1"/>
    </source>
</evidence>
<dbReference type="AlphaFoldDB" id="A0A0D7W027"/>
<dbReference type="OrthoDB" id="598353at2"/>
<keyword evidence="2 5" id="KW-0689">Ribosomal protein</keyword>
<protein>
    <recommendedName>
        <fullName evidence="4 5">Small ribosomal subunit protein bS21</fullName>
    </recommendedName>
</protein>
<reference evidence="7 8" key="1">
    <citation type="journal article" date="2015" name="Antonie Van Leeuwenhoek">
        <title>Tamlana nanhaiensis sp. nov., isolated from surface seawater collected from the South China Sea.</title>
        <authorList>
            <person name="Liu X."/>
            <person name="Lai Q."/>
            <person name="Du Y."/>
            <person name="Li G."/>
            <person name="Sun F."/>
            <person name="Shao Z."/>
        </authorList>
    </citation>
    <scope>NUCLEOTIDE SEQUENCE [LARGE SCALE GENOMIC DNA]</scope>
    <source>
        <strain evidence="7 8">FHC16</strain>
    </source>
</reference>
<dbReference type="RefSeq" id="WP_044626535.1">
    <property type="nucleotide sequence ID" value="NZ_JTDV01000008.1"/>
</dbReference>
<evidence type="ECO:0000256" key="1">
    <source>
        <dbReference type="ARBA" id="ARBA00006640"/>
    </source>
</evidence>
<dbReference type="GO" id="GO:1990904">
    <property type="term" value="C:ribonucleoprotein complex"/>
    <property type="evidence" value="ECO:0007669"/>
    <property type="project" value="UniProtKB-KW"/>
</dbReference>
<evidence type="ECO:0000256" key="5">
    <source>
        <dbReference type="HAMAP-Rule" id="MF_00358"/>
    </source>
</evidence>
<evidence type="ECO:0000256" key="6">
    <source>
        <dbReference type="RuleBase" id="RU000667"/>
    </source>
</evidence>
<name>A0A0D7W027_9FLAO</name>
<dbReference type="PATRIC" id="fig|1382798.3.peg.3308"/>